<dbReference type="EnsemblPlants" id="OB07G12570.1">
    <property type="protein sequence ID" value="OB07G12570.1"/>
    <property type="gene ID" value="OB07G12570"/>
</dbReference>
<accession>J3MIM5</accession>
<dbReference type="AlphaFoldDB" id="J3MIM5"/>
<organism evidence="5">
    <name type="scientific">Oryza brachyantha</name>
    <name type="common">malo sina</name>
    <dbReference type="NCBI Taxonomy" id="4533"/>
    <lineage>
        <taxon>Eukaryota</taxon>
        <taxon>Viridiplantae</taxon>
        <taxon>Streptophyta</taxon>
        <taxon>Embryophyta</taxon>
        <taxon>Tracheophyta</taxon>
        <taxon>Spermatophyta</taxon>
        <taxon>Magnoliopsida</taxon>
        <taxon>Liliopsida</taxon>
        <taxon>Poales</taxon>
        <taxon>Poaceae</taxon>
        <taxon>BOP clade</taxon>
        <taxon>Oryzoideae</taxon>
        <taxon>Oryzeae</taxon>
        <taxon>Oryzinae</taxon>
        <taxon>Oryza</taxon>
    </lineage>
</organism>
<evidence type="ECO:0000256" key="3">
    <source>
        <dbReference type="ARBA" id="ARBA00023295"/>
    </source>
</evidence>
<keyword evidence="2" id="KW-0378">Hydrolase</keyword>
<evidence type="ECO:0000259" key="4">
    <source>
        <dbReference type="Pfam" id="PF00251"/>
    </source>
</evidence>
<dbReference type="GO" id="GO:0016798">
    <property type="term" value="F:hydrolase activity, acting on glycosyl bonds"/>
    <property type="evidence" value="ECO:0007669"/>
    <property type="project" value="UniProtKB-KW"/>
</dbReference>
<dbReference type="InterPro" id="IPR023296">
    <property type="entry name" value="Glyco_hydro_beta-prop_sf"/>
</dbReference>
<evidence type="ECO:0000256" key="1">
    <source>
        <dbReference type="ARBA" id="ARBA00009902"/>
    </source>
</evidence>
<evidence type="ECO:0000313" key="5">
    <source>
        <dbReference type="EnsemblPlants" id="OB07G12570.1"/>
    </source>
</evidence>
<proteinExistence type="inferred from homology"/>
<name>J3MIM5_ORYBR</name>
<sequence>MVITTKVGTRGSALVYKSFDLLQWEGNTTLVHSSAIILILECPNIIPVVEHRSEDLHIS</sequence>
<reference evidence="5" key="1">
    <citation type="journal article" date="2013" name="Nat. Commun.">
        <title>Whole-genome sequencing of Oryza brachyantha reveals mechanisms underlying Oryza genome evolution.</title>
        <authorList>
            <person name="Chen J."/>
            <person name="Huang Q."/>
            <person name="Gao D."/>
            <person name="Wang J."/>
            <person name="Lang Y."/>
            <person name="Liu T."/>
            <person name="Li B."/>
            <person name="Bai Z."/>
            <person name="Luis Goicoechea J."/>
            <person name="Liang C."/>
            <person name="Chen C."/>
            <person name="Zhang W."/>
            <person name="Sun S."/>
            <person name="Liao Y."/>
            <person name="Zhang X."/>
            <person name="Yang L."/>
            <person name="Song C."/>
            <person name="Wang M."/>
            <person name="Shi J."/>
            <person name="Liu G."/>
            <person name="Liu J."/>
            <person name="Zhou H."/>
            <person name="Zhou W."/>
            <person name="Yu Q."/>
            <person name="An N."/>
            <person name="Chen Y."/>
            <person name="Cai Q."/>
            <person name="Wang B."/>
            <person name="Liu B."/>
            <person name="Min J."/>
            <person name="Huang Y."/>
            <person name="Wu H."/>
            <person name="Li Z."/>
            <person name="Zhang Y."/>
            <person name="Yin Y."/>
            <person name="Song W."/>
            <person name="Jiang J."/>
            <person name="Jackson S.A."/>
            <person name="Wing R.A."/>
            <person name="Wang J."/>
            <person name="Chen M."/>
        </authorList>
    </citation>
    <scope>NUCLEOTIDE SEQUENCE [LARGE SCALE GENOMIC DNA]</scope>
    <source>
        <strain evidence="5">cv. IRGC 101232</strain>
    </source>
</reference>
<reference evidence="5" key="2">
    <citation type="submission" date="2013-04" db="UniProtKB">
        <authorList>
            <consortium name="EnsemblPlants"/>
        </authorList>
    </citation>
    <scope>IDENTIFICATION</scope>
</reference>
<evidence type="ECO:0000313" key="6">
    <source>
        <dbReference type="Proteomes" id="UP000006038"/>
    </source>
</evidence>
<dbReference type="HOGENOM" id="CLU_2964589_0_0_1"/>
<protein>
    <recommendedName>
        <fullName evidence="4">Glycosyl hydrolase family 32 N-terminal domain-containing protein</fullName>
    </recommendedName>
</protein>
<comment type="similarity">
    <text evidence="1">Belongs to the glycosyl hydrolase 32 family.</text>
</comment>
<keyword evidence="3" id="KW-0326">Glycosidase</keyword>
<evidence type="ECO:0000256" key="2">
    <source>
        <dbReference type="ARBA" id="ARBA00022801"/>
    </source>
</evidence>
<dbReference type="InterPro" id="IPR013148">
    <property type="entry name" value="Glyco_hydro_32_N"/>
</dbReference>
<keyword evidence="6" id="KW-1185">Reference proteome</keyword>
<dbReference type="Proteomes" id="UP000006038">
    <property type="component" value="Chromosome 7"/>
</dbReference>
<dbReference type="Pfam" id="PF00251">
    <property type="entry name" value="Glyco_hydro_32N"/>
    <property type="match status" value="1"/>
</dbReference>
<dbReference type="SUPFAM" id="SSF75005">
    <property type="entry name" value="Arabinanase/levansucrase/invertase"/>
    <property type="match status" value="1"/>
</dbReference>
<dbReference type="Gene3D" id="2.115.10.20">
    <property type="entry name" value="Glycosyl hydrolase domain, family 43"/>
    <property type="match status" value="1"/>
</dbReference>
<dbReference type="Gramene" id="OB07G12570.1">
    <property type="protein sequence ID" value="OB07G12570.1"/>
    <property type="gene ID" value="OB07G12570"/>
</dbReference>
<feature type="domain" description="Glycosyl hydrolase family 32 N-terminal" evidence="4">
    <location>
        <begin position="1"/>
        <end position="52"/>
    </location>
</feature>